<gene>
    <name evidence="5" type="ORF">QH948_08370</name>
</gene>
<feature type="domain" description="Thioredoxin" evidence="4">
    <location>
        <begin position="10"/>
        <end position="137"/>
    </location>
</feature>
<evidence type="ECO:0000313" key="5">
    <source>
        <dbReference type="EMBL" id="WGT46180.1"/>
    </source>
</evidence>
<comment type="similarity">
    <text evidence="1">Belongs to the thioredoxin family.</text>
</comment>
<keyword evidence="3" id="KW-0472">Membrane</keyword>
<keyword evidence="3" id="KW-0812">Transmembrane</keyword>
<proteinExistence type="inferred from homology"/>
<reference evidence="5 6" key="1">
    <citation type="journal article" date="2008" name="Int. J. Syst. Evol. Microbiol.">
        <title>Tessaracoccus flavescens sp. nov., isolated from marine sediment.</title>
        <authorList>
            <person name="Lee D.W."/>
            <person name="Lee S.D."/>
        </authorList>
    </citation>
    <scope>NUCLEOTIDE SEQUENCE [LARGE SCALE GENOMIC DNA]</scope>
    <source>
        <strain evidence="5 6">T21</strain>
    </source>
</reference>
<dbReference type="PANTHER" id="PTHR45663">
    <property type="entry name" value="GEO12009P1"/>
    <property type="match status" value="1"/>
</dbReference>
<dbReference type="Pfam" id="PF00085">
    <property type="entry name" value="Thioredoxin"/>
    <property type="match status" value="1"/>
</dbReference>
<protein>
    <submittedName>
        <fullName evidence="5">Thioredoxin family protein</fullName>
    </submittedName>
</protein>
<feature type="transmembrane region" description="Helical" evidence="3">
    <location>
        <begin position="6"/>
        <end position="22"/>
    </location>
</feature>
<dbReference type="SUPFAM" id="SSF52833">
    <property type="entry name" value="Thioredoxin-like"/>
    <property type="match status" value="1"/>
</dbReference>
<sequence length="143" mass="15148">MDTTGLIVVAVVLLVAAALGLWRRATDGRVRAVSGGPAGTEIPGDVAGDLPLVVQFSSEVCAPCRGVRRVVAEVVDARDDIRAVDLDVAEHPGLAERFNVMRTPTVLVLDADRTPRFRASGPLTRADLSDAVARVSLIPQEQK</sequence>
<evidence type="ECO:0000313" key="6">
    <source>
        <dbReference type="Proteomes" id="UP001244136"/>
    </source>
</evidence>
<evidence type="ECO:0000259" key="4">
    <source>
        <dbReference type="PROSITE" id="PS51352"/>
    </source>
</evidence>
<dbReference type="InterPro" id="IPR036249">
    <property type="entry name" value="Thioredoxin-like_sf"/>
</dbReference>
<dbReference type="InterPro" id="IPR013766">
    <property type="entry name" value="Thioredoxin_domain"/>
</dbReference>
<dbReference type="PROSITE" id="PS51352">
    <property type="entry name" value="THIOREDOXIN_2"/>
    <property type="match status" value="1"/>
</dbReference>
<evidence type="ECO:0000256" key="2">
    <source>
        <dbReference type="ARBA" id="ARBA00023284"/>
    </source>
</evidence>
<keyword evidence="3" id="KW-1133">Transmembrane helix</keyword>
<evidence type="ECO:0000256" key="1">
    <source>
        <dbReference type="ARBA" id="ARBA00008987"/>
    </source>
</evidence>
<dbReference type="RefSeq" id="WP_281143993.1">
    <property type="nucleotide sequence ID" value="NZ_CP123967.1"/>
</dbReference>
<dbReference type="Proteomes" id="UP001244136">
    <property type="component" value="Chromosome"/>
</dbReference>
<dbReference type="CDD" id="cd02947">
    <property type="entry name" value="TRX_family"/>
    <property type="match status" value="1"/>
</dbReference>
<evidence type="ECO:0000256" key="3">
    <source>
        <dbReference type="SAM" id="Phobius"/>
    </source>
</evidence>
<keyword evidence="2" id="KW-0676">Redox-active center</keyword>
<dbReference type="Gene3D" id="3.40.30.10">
    <property type="entry name" value="Glutaredoxin"/>
    <property type="match status" value="1"/>
</dbReference>
<accession>A0ABY8PUR4</accession>
<keyword evidence="6" id="KW-1185">Reference proteome</keyword>
<organism evidence="5 6">
    <name type="scientific">Tessaracoccus lacteus</name>
    <dbReference type="NCBI Taxonomy" id="3041766"/>
    <lineage>
        <taxon>Bacteria</taxon>
        <taxon>Bacillati</taxon>
        <taxon>Actinomycetota</taxon>
        <taxon>Actinomycetes</taxon>
        <taxon>Propionibacteriales</taxon>
        <taxon>Propionibacteriaceae</taxon>
        <taxon>Tessaracoccus</taxon>
    </lineage>
</organism>
<name>A0ABY8PUR4_9ACTN</name>
<dbReference type="EMBL" id="CP123967">
    <property type="protein sequence ID" value="WGT46180.1"/>
    <property type="molecule type" value="Genomic_DNA"/>
</dbReference>
<dbReference type="PANTHER" id="PTHR45663:SF11">
    <property type="entry name" value="GEO12009P1"/>
    <property type="match status" value="1"/>
</dbReference>